<accession>A0A6C0DQ86</accession>
<protein>
    <submittedName>
        <fullName evidence="1">Uncharacterized protein</fullName>
    </submittedName>
</protein>
<organism evidence="1">
    <name type="scientific">viral metagenome</name>
    <dbReference type="NCBI Taxonomy" id="1070528"/>
    <lineage>
        <taxon>unclassified sequences</taxon>
        <taxon>metagenomes</taxon>
        <taxon>organismal metagenomes</taxon>
    </lineage>
</organism>
<evidence type="ECO:0000313" key="1">
    <source>
        <dbReference type="EMBL" id="QHT18380.1"/>
    </source>
</evidence>
<sequence>MLPLVLETLVQSVDTKVKSMDPFPWVEDEPTEEDLDLLKKEAFGDSNFDPLKLRRTMYEGMLRDEIELVCKRGPFAKVIALVRPGDVVPWDTFSRIFQAFGPPMTKEFWRVFFFANPIQRTLPSEGEEVSSKHINGGYTYPCDPSCVVVYRLEECDRVLIHELLHASCTDDMTQPEEIRECLTETWAELFLVAIRARGSLKKAAGLWNRQARWIANQEAVLRKRNNVNVPSDYAWRYTVSRRSFLETLGISLPNPSRNPLTELGGSSRFTCI</sequence>
<proteinExistence type="predicted"/>
<name>A0A6C0DQ86_9ZZZZ</name>
<dbReference type="EMBL" id="MN739655">
    <property type="protein sequence ID" value="QHT18380.1"/>
    <property type="molecule type" value="Genomic_DNA"/>
</dbReference>
<dbReference type="AlphaFoldDB" id="A0A6C0DQ86"/>
<reference evidence="1" key="1">
    <citation type="journal article" date="2020" name="Nature">
        <title>Giant virus diversity and host interactions through global metagenomics.</title>
        <authorList>
            <person name="Schulz F."/>
            <person name="Roux S."/>
            <person name="Paez-Espino D."/>
            <person name="Jungbluth S."/>
            <person name="Walsh D.A."/>
            <person name="Denef V.J."/>
            <person name="McMahon K.D."/>
            <person name="Konstantinidis K.T."/>
            <person name="Eloe-Fadrosh E.A."/>
            <person name="Kyrpides N.C."/>
            <person name="Woyke T."/>
        </authorList>
    </citation>
    <scope>NUCLEOTIDE SEQUENCE</scope>
    <source>
        <strain evidence="1">GVMAG-M-3300023174-46</strain>
    </source>
</reference>